<dbReference type="PANTHER" id="PTHR11707:SF28">
    <property type="entry name" value="60 KDA LYSOPHOSPHOLIPASE"/>
    <property type="match status" value="1"/>
</dbReference>
<dbReference type="GO" id="GO:0004067">
    <property type="term" value="F:asparaginase activity"/>
    <property type="evidence" value="ECO:0007669"/>
    <property type="project" value="UniProtKB-UniRule"/>
</dbReference>
<dbReference type="Proteomes" id="UP000632849">
    <property type="component" value="Unassembled WGS sequence"/>
</dbReference>
<dbReference type="Gene3D" id="3.40.50.40">
    <property type="match status" value="1"/>
</dbReference>
<dbReference type="InterPro" id="IPR006034">
    <property type="entry name" value="Asparaginase/glutaminase-like"/>
</dbReference>
<feature type="domain" description="L-asparaginase N-terminal" evidence="3">
    <location>
        <begin position="3"/>
        <end position="180"/>
    </location>
</feature>
<dbReference type="SUPFAM" id="SSF53774">
    <property type="entry name" value="Glutaminase/Asparaginase"/>
    <property type="match status" value="1"/>
</dbReference>
<dbReference type="InterPro" id="IPR036152">
    <property type="entry name" value="Asp/glu_Ase-like_sf"/>
</dbReference>
<dbReference type="InterPro" id="IPR037152">
    <property type="entry name" value="L-asparaginase_N_sf"/>
</dbReference>
<dbReference type="PRINTS" id="PR00139">
    <property type="entry name" value="ASNGLNASE"/>
</dbReference>
<evidence type="ECO:0000313" key="6">
    <source>
        <dbReference type="Proteomes" id="UP000632849"/>
    </source>
</evidence>
<organism evidence="5 6">
    <name type="scientific">Streptomyces filamentosus</name>
    <name type="common">Streptomyces roseosporus</name>
    <dbReference type="NCBI Taxonomy" id="67294"/>
    <lineage>
        <taxon>Bacteria</taxon>
        <taxon>Bacillati</taxon>
        <taxon>Actinomycetota</taxon>
        <taxon>Actinomycetes</taxon>
        <taxon>Kitasatosporales</taxon>
        <taxon>Streptomycetaceae</taxon>
        <taxon>Streptomyces</taxon>
    </lineage>
</organism>
<dbReference type="PANTHER" id="PTHR11707">
    <property type="entry name" value="L-ASPARAGINASE"/>
    <property type="match status" value="1"/>
</dbReference>
<dbReference type="InterPro" id="IPR040919">
    <property type="entry name" value="Asparaginase_C"/>
</dbReference>
<accession>A0A919BVW8</accession>
<dbReference type="InterPro" id="IPR027474">
    <property type="entry name" value="L-asparaginase_N"/>
</dbReference>
<protein>
    <submittedName>
        <fullName evidence="5">L-asparaginase</fullName>
    </submittedName>
</protein>
<evidence type="ECO:0000259" key="3">
    <source>
        <dbReference type="Pfam" id="PF00710"/>
    </source>
</evidence>
<name>A0A919BVW8_STRFL</name>
<evidence type="ECO:0000256" key="2">
    <source>
        <dbReference type="PIRSR" id="PIRSR001220-2"/>
    </source>
</evidence>
<dbReference type="Pfam" id="PF17763">
    <property type="entry name" value="Asparaginase_C"/>
    <property type="match status" value="1"/>
</dbReference>
<evidence type="ECO:0000256" key="1">
    <source>
        <dbReference type="PIRSR" id="PIRSR001220-1"/>
    </source>
</evidence>
<feature type="domain" description="Asparaginase/glutaminase C-terminal" evidence="4">
    <location>
        <begin position="200"/>
        <end position="304"/>
    </location>
</feature>
<keyword evidence="6" id="KW-1185">Reference proteome</keyword>
<comment type="caution">
    <text evidence="5">The sequence shown here is derived from an EMBL/GenBank/DDBJ whole genome shotgun (WGS) entry which is preliminary data.</text>
</comment>
<gene>
    <name evidence="5" type="primary">ansA</name>
    <name evidence="5" type="ORF">GCM10017667_60100</name>
</gene>
<dbReference type="SMART" id="SM00870">
    <property type="entry name" value="Asparaginase"/>
    <property type="match status" value="1"/>
</dbReference>
<reference evidence="5" key="2">
    <citation type="submission" date="2020-09" db="EMBL/GenBank/DDBJ databases">
        <authorList>
            <person name="Sun Q."/>
            <person name="Ohkuma M."/>
        </authorList>
    </citation>
    <scope>NUCLEOTIDE SEQUENCE</scope>
    <source>
        <strain evidence="5">JCM 4122</strain>
    </source>
</reference>
<dbReference type="RefSeq" id="WP_190043783.1">
    <property type="nucleotide sequence ID" value="NZ_BNBE01000003.1"/>
</dbReference>
<proteinExistence type="predicted"/>
<dbReference type="EMBL" id="BNBE01000003">
    <property type="protein sequence ID" value="GHG17758.1"/>
    <property type="molecule type" value="Genomic_DNA"/>
</dbReference>
<feature type="binding site" evidence="2">
    <location>
        <begin position="79"/>
        <end position="80"/>
    </location>
    <ligand>
        <name>substrate</name>
    </ligand>
</feature>
<dbReference type="Gene3D" id="3.40.50.1170">
    <property type="entry name" value="L-asparaginase, N-terminal domain"/>
    <property type="match status" value="1"/>
</dbReference>
<evidence type="ECO:0000313" key="5">
    <source>
        <dbReference type="EMBL" id="GHG17758.1"/>
    </source>
</evidence>
<dbReference type="PROSITE" id="PS51732">
    <property type="entry name" value="ASN_GLN_ASE_3"/>
    <property type="match status" value="1"/>
</dbReference>
<dbReference type="AlphaFoldDB" id="A0A919BVW8"/>
<dbReference type="Pfam" id="PF00710">
    <property type="entry name" value="Asparaginase"/>
    <property type="match status" value="1"/>
</dbReference>
<feature type="active site" description="O-isoaspartyl threonine intermediate" evidence="1">
    <location>
        <position position="12"/>
    </location>
</feature>
<dbReference type="InterPro" id="IPR027473">
    <property type="entry name" value="L-asparaginase_C"/>
</dbReference>
<feature type="binding site" evidence="2">
    <location>
        <position position="48"/>
    </location>
    <ligand>
        <name>substrate</name>
    </ligand>
</feature>
<dbReference type="PIRSF" id="PIRSF500176">
    <property type="entry name" value="L_ASNase"/>
    <property type="match status" value="1"/>
</dbReference>
<reference evidence="5" key="1">
    <citation type="journal article" date="2014" name="Int. J. Syst. Evol. Microbiol.">
        <title>Complete genome sequence of Corynebacterium casei LMG S-19264T (=DSM 44701T), isolated from a smear-ripened cheese.</title>
        <authorList>
            <consortium name="US DOE Joint Genome Institute (JGI-PGF)"/>
            <person name="Walter F."/>
            <person name="Albersmeier A."/>
            <person name="Kalinowski J."/>
            <person name="Ruckert C."/>
        </authorList>
    </citation>
    <scope>NUCLEOTIDE SEQUENCE</scope>
    <source>
        <strain evidence="5">JCM 4122</strain>
    </source>
</reference>
<dbReference type="SFLD" id="SFLDS00057">
    <property type="entry name" value="Glutaminase/Asparaginase"/>
    <property type="match status" value="1"/>
</dbReference>
<dbReference type="PIRSF" id="PIRSF001220">
    <property type="entry name" value="L-ASNase_gatD"/>
    <property type="match status" value="1"/>
</dbReference>
<evidence type="ECO:0000259" key="4">
    <source>
        <dbReference type="Pfam" id="PF17763"/>
    </source>
</evidence>
<sequence>MARVTVFTLGGTISARGGDATRMTGPEVLAALGAPEDVELRDFRRLPSSSLAPEDLADLAAEVNAAVAAGSGAVVVQGTDTLEETAFLLDLLCPTEQAPVAVTGAMRRPDLPGADGPANLAAALAVAADPACRGLGVLVVLADEIHAARHARKTHTTSVATFASPGAGPLGTVVEGTPRILLRPTVPTAPCRLSYDPAVRIALVTLALGDRGELLSAVDDRFQGLVVAAFGAGHAPSWLVEPLAELARRIPVVLASRTGAGTGLSDTYRGPGSEHDLLHHGLIPAGPLDPAKARLLLAALVSSGAAGPAGYDRPRITAAFAHLDGTGLA</sequence>